<dbReference type="Proteomes" id="UP000197138">
    <property type="component" value="Unassembled WGS sequence"/>
</dbReference>
<dbReference type="EMBL" id="MTKT01004486">
    <property type="protein sequence ID" value="OWM71205.1"/>
    <property type="molecule type" value="Genomic_DNA"/>
</dbReference>
<comment type="caution">
    <text evidence="2">The sequence shown here is derived from an EMBL/GenBank/DDBJ whole genome shotgun (WGS) entry which is preliminary data.</text>
</comment>
<reference evidence="3" key="1">
    <citation type="journal article" date="2017" name="Plant J.">
        <title>The pomegranate (Punica granatum L.) genome and the genomics of punicalagin biosynthesis.</title>
        <authorList>
            <person name="Qin G."/>
            <person name="Xu C."/>
            <person name="Ming R."/>
            <person name="Tang H."/>
            <person name="Guyot R."/>
            <person name="Kramer E.M."/>
            <person name="Hu Y."/>
            <person name="Yi X."/>
            <person name="Qi Y."/>
            <person name="Xu X."/>
            <person name="Gao Z."/>
            <person name="Pan H."/>
            <person name="Jian J."/>
            <person name="Tian Y."/>
            <person name="Yue Z."/>
            <person name="Xu Y."/>
        </authorList>
    </citation>
    <scope>NUCLEOTIDE SEQUENCE [LARGE SCALE GENOMIC DNA]</scope>
    <source>
        <strain evidence="3">cv. Dabenzi</strain>
    </source>
</reference>
<name>A0A218WEF8_PUNGR</name>
<dbReference type="AlphaFoldDB" id="A0A218WEF8"/>
<proteinExistence type="predicted"/>
<evidence type="ECO:0000313" key="2">
    <source>
        <dbReference type="EMBL" id="OWM71205.1"/>
    </source>
</evidence>
<organism evidence="2 3">
    <name type="scientific">Punica granatum</name>
    <name type="common">Pomegranate</name>
    <dbReference type="NCBI Taxonomy" id="22663"/>
    <lineage>
        <taxon>Eukaryota</taxon>
        <taxon>Viridiplantae</taxon>
        <taxon>Streptophyta</taxon>
        <taxon>Embryophyta</taxon>
        <taxon>Tracheophyta</taxon>
        <taxon>Spermatophyta</taxon>
        <taxon>Magnoliopsida</taxon>
        <taxon>eudicotyledons</taxon>
        <taxon>Gunneridae</taxon>
        <taxon>Pentapetalae</taxon>
        <taxon>rosids</taxon>
        <taxon>malvids</taxon>
        <taxon>Myrtales</taxon>
        <taxon>Lythraceae</taxon>
        <taxon>Punica</taxon>
    </lineage>
</organism>
<feature type="compositionally biased region" description="Polar residues" evidence="1">
    <location>
        <begin position="49"/>
        <end position="72"/>
    </location>
</feature>
<feature type="compositionally biased region" description="Basic and acidic residues" evidence="1">
    <location>
        <begin position="106"/>
        <end position="120"/>
    </location>
</feature>
<gene>
    <name evidence="2" type="ORF">CDL15_Pgr011332</name>
</gene>
<sequence>MGISLLPKSFPSNQVSSLINLRVRVLWTEVQGIIKPTPSKAQFKRKSEGSSFSRPTKTVKSTPLKTSKSPTEVQPGPALRSWRIASQIFKTKDSTSQAAETYDISDSERPENKQDEKETPTKVSSHSAMSSSRAPESKVAPPMVETIVESLWSDVAARSMPTPDPVKLARRAIDILSSMLGRPLEELPGDFDFKHLDGFISDLLSIVTLNSKKASGISPLCKPTLELERLKLQSKINEMNRLLAKKTGAIVSIRQRLDSVFQSISIGEA</sequence>
<evidence type="ECO:0000313" key="3">
    <source>
        <dbReference type="Proteomes" id="UP000197138"/>
    </source>
</evidence>
<feature type="compositionally biased region" description="Low complexity" evidence="1">
    <location>
        <begin position="124"/>
        <end position="134"/>
    </location>
</feature>
<accession>A0A218WEF8</accession>
<evidence type="ECO:0000256" key="1">
    <source>
        <dbReference type="SAM" id="MobiDB-lite"/>
    </source>
</evidence>
<protein>
    <submittedName>
        <fullName evidence="2">Uncharacterized protein</fullName>
    </submittedName>
</protein>
<feature type="region of interest" description="Disordered" evidence="1">
    <location>
        <begin position="38"/>
        <end position="77"/>
    </location>
</feature>
<feature type="region of interest" description="Disordered" evidence="1">
    <location>
        <begin position="90"/>
        <end position="140"/>
    </location>
</feature>